<reference evidence="2 3" key="1">
    <citation type="submission" date="2018-08" db="EMBL/GenBank/DDBJ databases">
        <title>A genome reference for cultivated species of the human gut microbiota.</title>
        <authorList>
            <person name="Zou Y."/>
            <person name="Xue W."/>
            <person name="Luo G."/>
        </authorList>
    </citation>
    <scope>NUCLEOTIDE SEQUENCE [LARGE SCALE GENOMIC DNA]</scope>
    <source>
        <strain evidence="2 3">AM29-10</strain>
    </source>
</reference>
<dbReference type="Proteomes" id="UP000285290">
    <property type="component" value="Unassembled WGS sequence"/>
</dbReference>
<accession>A0A414ISW1</accession>
<dbReference type="RefSeq" id="WP_117997457.1">
    <property type="nucleotide sequence ID" value="NZ_QRWI01000010.1"/>
</dbReference>
<feature type="transmembrane region" description="Helical" evidence="1">
    <location>
        <begin position="9"/>
        <end position="29"/>
    </location>
</feature>
<feature type="transmembrane region" description="Helical" evidence="1">
    <location>
        <begin position="177"/>
        <end position="198"/>
    </location>
</feature>
<evidence type="ECO:0000313" key="3">
    <source>
        <dbReference type="Proteomes" id="UP000285290"/>
    </source>
</evidence>
<keyword evidence="1" id="KW-0472">Membrane</keyword>
<protein>
    <submittedName>
        <fullName evidence="2">Uncharacterized protein</fullName>
    </submittedName>
</protein>
<dbReference type="AlphaFoldDB" id="A0A414ISW1"/>
<evidence type="ECO:0000256" key="1">
    <source>
        <dbReference type="SAM" id="Phobius"/>
    </source>
</evidence>
<proteinExistence type="predicted"/>
<keyword evidence="1" id="KW-0812">Transmembrane</keyword>
<sequence length="209" mass="23565">MKKKITKKITLILMLISYLMVIICGVVKVPQRGKLKLGETTGEALALSADEKLFFDIPNKIELSKVYGIKLMIATYGQSINSGSLKIDVVDKSDDSIIMSTTFELAGTFDGEEKTVEFNDSCDDIEDTYLRITAGHENKQTIALWLDEDKKSTVKIEGKTKKGAVVCAFLCYNYEHIYVYEFIIVSLLLTAFYVLISFDKRKNKNVEKT</sequence>
<name>A0A414ISW1_9FIRM</name>
<organism evidence="2 3">
    <name type="scientific">Agathobacter rectalis</name>
    <dbReference type="NCBI Taxonomy" id="39491"/>
    <lineage>
        <taxon>Bacteria</taxon>
        <taxon>Bacillati</taxon>
        <taxon>Bacillota</taxon>
        <taxon>Clostridia</taxon>
        <taxon>Lachnospirales</taxon>
        <taxon>Lachnospiraceae</taxon>
        <taxon>Agathobacter</taxon>
    </lineage>
</organism>
<gene>
    <name evidence="2" type="ORF">DW753_09710</name>
</gene>
<keyword evidence="1" id="KW-1133">Transmembrane helix</keyword>
<comment type="caution">
    <text evidence="2">The sequence shown here is derived from an EMBL/GenBank/DDBJ whole genome shotgun (WGS) entry which is preliminary data.</text>
</comment>
<dbReference type="EMBL" id="QSKC01000011">
    <property type="protein sequence ID" value="RHE31665.1"/>
    <property type="molecule type" value="Genomic_DNA"/>
</dbReference>
<evidence type="ECO:0000313" key="2">
    <source>
        <dbReference type="EMBL" id="RHE31665.1"/>
    </source>
</evidence>